<organism evidence="2 3">
    <name type="scientific">Cupriavidus taiwanensis</name>
    <dbReference type="NCBI Taxonomy" id="164546"/>
    <lineage>
        <taxon>Bacteria</taxon>
        <taxon>Pseudomonadati</taxon>
        <taxon>Pseudomonadota</taxon>
        <taxon>Betaproteobacteria</taxon>
        <taxon>Burkholderiales</taxon>
        <taxon>Burkholderiaceae</taxon>
        <taxon>Cupriavidus</taxon>
    </lineage>
</organism>
<gene>
    <name evidence="2" type="ORF">CT19425_120010</name>
</gene>
<feature type="compositionally biased region" description="Basic and acidic residues" evidence="1">
    <location>
        <begin position="223"/>
        <end position="238"/>
    </location>
</feature>
<dbReference type="Proteomes" id="UP000255505">
    <property type="component" value="Chromosome I"/>
</dbReference>
<feature type="compositionally biased region" description="Basic and acidic residues" evidence="1">
    <location>
        <begin position="269"/>
        <end position="286"/>
    </location>
</feature>
<feature type="compositionally biased region" description="Basic residues" evidence="1">
    <location>
        <begin position="67"/>
        <end position="84"/>
    </location>
</feature>
<dbReference type="EMBL" id="LT991976">
    <property type="protein sequence ID" value="SPK73768.1"/>
    <property type="molecule type" value="Genomic_DNA"/>
</dbReference>
<feature type="region of interest" description="Disordered" evidence="1">
    <location>
        <begin position="211"/>
        <end position="300"/>
    </location>
</feature>
<reference evidence="2 3" key="1">
    <citation type="submission" date="2018-01" db="EMBL/GenBank/DDBJ databases">
        <authorList>
            <person name="Gaut B.S."/>
            <person name="Morton B.R."/>
            <person name="Clegg M.T."/>
            <person name="Duvall M.R."/>
        </authorList>
    </citation>
    <scope>NUCLEOTIDE SEQUENCE [LARGE SCALE GENOMIC DNA]</scope>
    <source>
        <strain evidence="2">Cupriavidus taiwanensis LMG 19425</strain>
    </source>
</reference>
<dbReference type="AlphaFoldDB" id="A0A375II64"/>
<feature type="compositionally biased region" description="Low complexity" evidence="1">
    <location>
        <begin position="287"/>
        <end position="296"/>
    </location>
</feature>
<protein>
    <submittedName>
        <fullName evidence="2">Uncharacterized protein</fullName>
    </submittedName>
</protein>
<feature type="compositionally biased region" description="Basic residues" evidence="1">
    <location>
        <begin position="35"/>
        <end position="52"/>
    </location>
</feature>
<proteinExistence type="predicted"/>
<feature type="region of interest" description="Disordered" evidence="1">
    <location>
        <begin position="106"/>
        <end position="136"/>
    </location>
</feature>
<evidence type="ECO:0000313" key="3">
    <source>
        <dbReference type="Proteomes" id="UP000255505"/>
    </source>
</evidence>
<evidence type="ECO:0000256" key="1">
    <source>
        <dbReference type="SAM" id="MobiDB-lite"/>
    </source>
</evidence>
<feature type="region of interest" description="Disordered" evidence="1">
    <location>
        <begin position="174"/>
        <end position="195"/>
    </location>
</feature>
<sequence length="374" mass="40555">MADAGHWRPGRRAFARRGPAGRGPDLSRQADPHRRALCGRRRHRYHCPRHGRKAEQAAGPAGGGRQQGRRLRHHRHRCRGQGRARWLHAADDADAVGADQSVPVPEAALRPAQGPEHDQRAGRRATGAGDPSLGAGAHRARAGRICTQPAGQAELCLVGRGFAVAFERRLLQQAGARPGHARALQGRGADAAGPARWPGAVRLRQHPHRQALHPERQAQGAGGDRHAAQQRVARDAHLRRGRHAGRRLQDRRLDRAGGPGRRAGTDPGPARERGARDPADCRDAGAHGRAGAAHRGQYTGRGAGAVRTRLAGAEDAGGGFGREAGVNCNDRNPYRRAPRQTTRRPLFYFHDAVQGAYENRIKTIGIRIRKQARK</sequence>
<feature type="region of interest" description="Disordered" evidence="1">
    <location>
        <begin position="1"/>
        <end position="84"/>
    </location>
</feature>
<name>A0A375II64_9BURK</name>
<evidence type="ECO:0000313" key="2">
    <source>
        <dbReference type="EMBL" id="SPK73768.1"/>
    </source>
</evidence>
<accession>A0A375II64</accession>